<dbReference type="EMBL" id="AYLO01000101">
    <property type="protein sequence ID" value="ESS71346.1"/>
    <property type="molecule type" value="Genomic_DNA"/>
</dbReference>
<dbReference type="Gene3D" id="3.40.50.150">
    <property type="entry name" value="Vaccinia Virus protein VP39"/>
    <property type="match status" value="1"/>
</dbReference>
<comment type="caution">
    <text evidence="7">The sequence shown here is derived from an EMBL/GenBank/DDBJ whole genome shotgun (WGS) entry which is preliminary data.</text>
</comment>
<comment type="similarity">
    <text evidence="1">Belongs to the N(4)/N(6)-methyltransferase family.</text>
</comment>
<organism evidence="7 8">
    <name type="scientific">Methyloglobulus morosus KoM1</name>
    <dbReference type="NCBI Taxonomy" id="1116472"/>
    <lineage>
        <taxon>Bacteria</taxon>
        <taxon>Pseudomonadati</taxon>
        <taxon>Pseudomonadota</taxon>
        <taxon>Gammaproteobacteria</taxon>
        <taxon>Methylococcales</taxon>
        <taxon>Methylococcaceae</taxon>
        <taxon>Methyloglobulus</taxon>
    </lineage>
</organism>
<dbReference type="GO" id="GO:0032259">
    <property type="term" value="P:methylation"/>
    <property type="evidence" value="ECO:0007669"/>
    <property type="project" value="UniProtKB-KW"/>
</dbReference>
<evidence type="ECO:0000256" key="3">
    <source>
        <dbReference type="ARBA" id="ARBA00022603"/>
    </source>
</evidence>
<dbReference type="GO" id="GO:0009007">
    <property type="term" value="F:site-specific DNA-methyltransferase (adenine-specific) activity"/>
    <property type="evidence" value="ECO:0007669"/>
    <property type="project" value="UniProtKB-EC"/>
</dbReference>
<dbReference type="EC" id="2.1.1.72" evidence="2"/>
<dbReference type="PATRIC" id="fig|1116472.3.peg.2920"/>
<dbReference type="SUPFAM" id="SSF53335">
    <property type="entry name" value="S-adenosyl-L-methionine-dependent methyltransferases"/>
    <property type="match status" value="1"/>
</dbReference>
<dbReference type="Pfam" id="PF02086">
    <property type="entry name" value="MethyltransfD12"/>
    <property type="match status" value="1"/>
</dbReference>
<dbReference type="InterPro" id="IPR029063">
    <property type="entry name" value="SAM-dependent_MTases_sf"/>
</dbReference>
<dbReference type="Gene3D" id="1.10.1020.10">
    <property type="entry name" value="Adenine-specific Methyltransferase, Domain 2"/>
    <property type="match status" value="1"/>
</dbReference>
<evidence type="ECO:0000313" key="8">
    <source>
        <dbReference type="Proteomes" id="UP000017842"/>
    </source>
</evidence>
<protein>
    <recommendedName>
        <fullName evidence="2">site-specific DNA-methyltransferase (adenine-specific)</fullName>
        <ecNumber evidence="2">2.1.1.72</ecNumber>
    </recommendedName>
</protein>
<evidence type="ECO:0000256" key="5">
    <source>
        <dbReference type="ARBA" id="ARBA00022691"/>
    </source>
</evidence>
<evidence type="ECO:0000256" key="1">
    <source>
        <dbReference type="ARBA" id="ARBA00006594"/>
    </source>
</evidence>
<dbReference type="eggNOG" id="COG0338">
    <property type="taxonomic scope" value="Bacteria"/>
</dbReference>
<dbReference type="REBASE" id="76758">
    <property type="entry name" value="M.Mmo22980ORF91P"/>
</dbReference>
<dbReference type="GO" id="GO:0006298">
    <property type="term" value="P:mismatch repair"/>
    <property type="evidence" value="ECO:0007669"/>
    <property type="project" value="TreeGrafter"/>
</dbReference>
<dbReference type="RefSeq" id="WP_023495601.1">
    <property type="nucleotide sequence ID" value="NZ_AYLO01000101.1"/>
</dbReference>
<dbReference type="InterPro" id="IPR023095">
    <property type="entry name" value="Ade_MeTrfase_dom_2"/>
</dbReference>
<evidence type="ECO:0000313" key="7">
    <source>
        <dbReference type="EMBL" id="ESS71346.1"/>
    </source>
</evidence>
<dbReference type="PRINTS" id="PR00505">
    <property type="entry name" value="D12N6MTFRASE"/>
</dbReference>
<dbReference type="Proteomes" id="UP000017842">
    <property type="component" value="Unassembled WGS sequence"/>
</dbReference>
<dbReference type="STRING" id="1116472.MGMO_106c00090"/>
<dbReference type="InterPro" id="IPR012327">
    <property type="entry name" value="MeTrfase_D12"/>
</dbReference>
<keyword evidence="8" id="KW-1185">Reference proteome</keyword>
<keyword evidence="3 7" id="KW-0489">Methyltransferase</keyword>
<dbReference type="GO" id="GO:0043565">
    <property type="term" value="F:sequence-specific DNA binding"/>
    <property type="evidence" value="ECO:0007669"/>
    <property type="project" value="TreeGrafter"/>
</dbReference>
<name>V5DVB2_9GAMM</name>
<comment type="catalytic activity">
    <reaction evidence="6">
        <text>a 2'-deoxyadenosine in DNA + S-adenosyl-L-methionine = an N(6)-methyl-2'-deoxyadenosine in DNA + S-adenosyl-L-homocysteine + H(+)</text>
        <dbReference type="Rhea" id="RHEA:15197"/>
        <dbReference type="Rhea" id="RHEA-COMP:12418"/>
        <dbReference type="Rhea" id="RHEA-COMP:12419"/>
        <dbReference type="ChEBI" id="CHEBI:15378"/>
        <dbReference type="ChEBI" id="CHEBI:57856"/>
        <dbReference type="ChEBI" id="CHEBI:59789"/>
        <dbReference type="ChEBI" id="CHEBI:90615"/>
        <dbReference type="ChEBI" id="CHEBI:90616"/>
        <dbReference type="EC" id="2.1.1.72"/>
    </reaction>
</comment>
<reference evidence="7 8" key="1">
    <citation type="journal article" date="2013" name="Genome Announc.">
        <title>Draft Genome Sequence of the Methanotrophic Gammaproteobacterium Methyloglobulus morosus DSM 22980 Strain KoM1.</title>
        <authorList>
            <person name="Poehlein A."/>
            <person name="Deutzmann J.S."/>
            <person name="Daniel R."/>
            <person name="Simeonova D.D."/>
        </authorList>
    </citation>
    <scope>NUCLEOTIDE SEQUENCE [LARGE SCALE GENOMIC DNA]</scope>
    <source>
        <strain evidence="7 8">KoM1</strain>
    </source>
</reference>
<keyword evidence="4 7" id="KW-0808">Transferase</keyword>
<sequence>MSTLNIKIVSPLRYPGSKATFLQVVFDFIAAHKLQGKEIVEPYAGSAIVSLSLVANGIIKKATLVERDPLIYSFWKAVFNHTDALISSIENVEVNIDSWHYFREFLKYDQPEEGRIPELALAGLFLNRTNFSGILHSGPVGGRNQSSIYKIDCRFNKKDIISRIQQISTLRESISVVFDDALIFLSKIPAQNNDTHFFYIDPPYFKEGHQLYRYHYKTVDHKRLSDVLRVATYPWLLSYDKHEFIKLLYDGFPQNSQNFRYMSKIPKIEKELVITNLQSGLTEKNTHLKSLSNGANNSIQLIV</sequence>
<dbReference type="PIRSF" id="PIRSF000398">
    <property type="entry name" value="M_m6A_EcoRV"/>
    <property type="match status" value="1"/>
</dbReference>
<evidence type="ECO:0000256" key="2">
    <source>
        <dbReference type="ARBA" id="ARBA00011900"/>
    </source>
</evidence>
<evidence type="ECO:0000256" key="6">
    <source>
        <dbReference type="ARBA" id="ARBA00047942"/>
    </source>
</evidence>
<dbReference type="PANTHER" id="PTHR30481:SF2">
    <property type="entry name" value="SITE-SPECIFIC DNA-METHYLTRANSFERASE (ADENINE-SPECIFIC)"/>
    <property type="match status" value="1"/>
</dbReference>
<dbReference type="PANTHER" id="PTHR30481">
    <property type="entry name" value="DNA ADENINE METHYLASE"/>
    <property type="match status" value="1"/>
</dbReference>
<dbReference type="GO" id="GO:0009307">
    <property type="term" value="P:DNA restriction-modification system"/>
    <property type="evidence" value="ECO:0007669"/>
    <property type="project" value="InterPro"/>
</dbReference>
<keyword evidence="5" id="KW-0949">S-adenosyl-L-methionine</keyword>
<dbReference type="AlphaFoldDB" id="V5DVB2"/>
<evidence type="ECO:0000256" key="4">
    <source>
        <dbReference type="ARBA" id="ARBA00022679"/>
    </source>
</evidence>
<dbReference type="InterPro" id="IPR012263">
    <property type="entry name" value="M_m6A_EcoRV"/>
</dbReference>
<proteinExistence type="inferred from homology"/>
<gene>
    <name evidence="7" type="ORF">MGMO_106c00090</name>
</gene>
<accession>V5DVB2</accession>
<dbReference type="GO" id="GO:1904047">
    <property type="term" value="F:S-adenosyl-L-methionine binding"/>
    <property type="evidence" value="ECO:0007669"/>
    <property type="project" value="TreeGrafter"/>
</dbReference>
<dbReference type="OrthoDB" id="9805629at2"/>